<proteinExistence type="predicted"/>
<feature type="compositionally biased region" description="Acidic residues" evidence="2">
    <location>
        <begin position="762"/>
        <end position="771"/>
    </location>
</feature>
<name>A0A6P8J2A3_ACTTE</name>
<feature type="compositionally biased region" description="Basic and acidic residues" evidence="2">
    <location>
        <begin position="189"/>
        <end position="199"/>
    </location>
</feature>
<feature type="compositionally biased region" description="Basic residues" evidence="2">
    <location>
        <begin position="2534"/>
        <end position="2544"/>
    </location>
</feature>
<feature type="region of interest" description="Disordered" evidence="2">
    <location>
        <begin position="2525"/>
        <end position="2592"/>
    </location>
</feature>
<feature type="region of interest" description="Disordered" evidence="2">
    <location>
        <begin position="1163"/>
        <end position="1192"/>
    </location>
</feature>
<dbReference type="SUPFAM" id="SSF47473">
    <property type="entry name" value="EF-hand"/>
    <property type="match status" value="1"/>
</dbReference>
<sequence>MGIPDLDLMFDVLDTGVTGYLNSSQLQEFYQDIYFSALDPRQIEGALMTVCGHNNDGRCSREYFLAVLKELERRRTLEDKIYWDFKALDFEGNNRISIESTLFLFKAVHEDDFSLKTWNFFLKQRSQPENDVSFDEVKLFLCNLPSGGPCEENEYKQEREELEKRYCTTGYNTVKELEELQADDARLAAEERERQEKASKLKRSASRRTRRLDHEGVEALLRDDEEWDEEAAKKARQRVTASELIQALRTKYEFIRQSLLTEMLKRHVGEGMWTALSTQEQNERISQLVVKVKKLRKEGQLDSTSVKTLPGSGEVFSNNLMAMMGNSRAGAKRLQREEQKLRELMKEKGKSETEIEEEVKSLREEATKGSSTTDLLLMQLERRYAEDKDHLSRCLRGADGHTMVLEERLVEYSLLLREQLRAKQESQFFATACSTGLAEDLHQNLAGQDRIRQEKLAYERLVQRKGRKLQKEVLSGETLSKGNVGVVDLLEDVVKVLERKQALEREVLVYMLQGRESSRARSYAKKLTPDERTNQLLVLRMQRQAWKDRSSDDKYSSRDHHRAILQEAVGLVFENRKNEMKELSGNIPDDIKVSSAILSELQEYQDKESRLLATLPNKDLQELRRIRTEEEQAINEEWLDNLSAVILGTEEGRGQEDELLKALEDKYDALRDKLLLEALEKQLGAAEWARLSEQERQARLLKLKLQEKRLRQQGKFDEAAALLGEGLKNAELLQSLLGENRQRYLDRLKERLARRQRRMEEGLDPDEEDEETLRMLEEEESKSSGNILKDLQDRFDEEKDALLRRLREEQDRFLAEKRRQAELARLRREKRQTELESKFGSAALVLGLAERNRLNLEDRLKRDRERQEQLARERLANRKGKRGKVEDDSDEPEPDKDDISGWNDAVLKALEKKHRAEQEMLMSLLLDESSEDLRQEAREAGEEKRHKQIHELKEKREELDFGVKADQELHEDILDMAAAYRVEIRRHKMSSEREQEVTNDDVHTSLVADLQEEQDKEVENIMIQLQDKTQPQLAEMRQAQIQARKDEVAENVATTLLRYEGLGTDDEILKALDNKYDALKDKLLLEALKKQLGDSEWARLSERERQQRLMKLKLEERRLRQEGKMDELARLLGEGFAMDANLRKLLGDNKARHEEKLKERLARRRERLAQGLPPDDSEDEDEDEAEGEEGHTNVINVLDALDKRFDEEKDALMARLRGDNERFLSERQRQAELARLRREQLKAKQEDKFDSAALVLGLAERNQAAAADRLKQDRLRQEQLARERLAQRRGRKSKEPLTEDKLITEGGVTAMQENLLKILENKYKHEREVLADLLQEDQQDLISTLDNWTQEQCEERLRELKDKLSSVDPADQEQRQSILLEAAAVKFVNRRNHLQKSREEEGPVPRDDVIVSVLADLQQEQDKESEIVIEAMQDKDKNELIELQQEHIQSHQTQSLKNVITTVTRGEAVGDAKDDELVQALEDKYDALRDKLIADALIKQFGEAEWKSMSERDRMAKLVQLKLEAKRLKKEGKIDELQKVFGDALANEASLAALMGEKKEDYAKRLQERLEKRRERLQTGMTEEEVSQLEAEEDKQIEEELKKASTGNALLDLEKRLEEEKEALLAGLRGADQRFLSERERQAELARLRRDERRARQEDTFDRAAMVFGLAQTMQANLEEVRKRDQERQRMLARERLEARRNRSKSDVEKEKEKLKNAEKMENAVEVTDPNNVAVLQNAAVKEMELKHACEREAFEIMLNEEKDSAMRKATKNLSLEQMRDRLFELKQLRKQWRDSSTDEMAETADEEEANLREATGLQIEIKLAEKKQEGETGETTEEEVAVALLADLQQQQDQEQEFLLQDLASKTPLTLQQIQQVQLIARQQKWYDNIAAALLGVKRSLLNTSTAQAPTEEELVEALEEKYDALKDKLLADALMKQMGKAEWAALSERERQAKLVRLKLQEKKLREEGKFDEASRLFGEGLQNEASLRALMGQSKSRQQDILKERLQKLKKMKEAGKEVNEAELANLELIEEQGLEAVDSTVLESITDQALVESDEATTANLAHDLQSRYEEEKEALLAALRGQDERFRNERTRQLELAKLRREQKKLKLEDNVDTAVLLLSMAKKQKDALDSSYKENRSRQEQLARERIAALKARRAAKNKPASEEDEKNESVEAVIQEIKADLESDKLQAIDIHQGGIAGIQEAILNELEQKHKSEQQILNDLLQSVEEDTEGVAAARYLASEERQAKIQQIGKDRQNWRMDSMRDALKAVPEQQQQEEERQTYAARIVEARSRQNKLLHNALLLRVESCKQLLIEKGVSEDKLNDEVAVGLLADLQEKQQTENTAMNSVLSDKDADVLTQIKDDQRRSRREGWCDNVAAVILGTRPVRKRSTIMEAPSAMDALGEEGEEEAHLEEKHEQELAALEEEMEKEKEAKKLAGASEEEISAAMAELQRQHDARRNALQQDVERQRRLARERLEARRRKRDEQQYEVDMAASIVTMAQKQFALVREKTMLKRDEVQDSLKDRLAKRRLDRQRKKAEEEEAQRKAEEAKRQVEEKVQEEEAAATEKRRGSKTPEWPLPPGFAMKREKTVVEVDLSDEKKREIVSSLIREHTSFTKKFERERTRHEDMLKRRRRKKQEKREQRDEEAAFILGLGERQKTFVEQQKKDERERQITMIRDRIARVKYERTQTMMEPRDEGAGKGFSSFQDDEELKGLSEDEKMKKIAAKMEEKFKSEQRRKSSVQVLSPPVLSPDGSSLENSEDETREVSHNLLDEKGREKKLKERMASRRRKSRQHDPIMPPPLEGAEGGT</sequence>
<evidence type="ECO:0000256" key="2">
    <source>
        <dbReference type="SAM" id="MobiDB-lite"/>
    </source>
</evidence>
<feature type="coiled-coil region" evidence="1">
    <location>
        <begin position="1563"/>
        <end position="1658"/>
    </location>
</feature>
<dbReference type="KEGG" id="aten:116307549"/>
<feature type="compositionally biased region" description="Basic and acidic residues" evidence="2">
    <location>
        <begin position="2774"/>
        <end position="2795"/>
    </location>
</feature>
<keyword evidence="1" id="KW-0175">Coiled coil</keyword>
<feature type="region of interest" description="Disordered" evidence="2">
    <location>
        <begin position="189"/>
        <end position="208"/>
    </location>
</feature>
<feature type="coiled-coil region" evidence="1">
    <location>
        <begin position="653"/>
        <end position="711"/>
    </location>
</feature>
<protein>
    <submittedName>
        <fullName evidence="4">Trichohyalin-like</fullName>
    </submittedName>
</protein>
<feature type="compositionally biased region" description="Basic and acidic residues" evidence="2">
    <location>
        <begin position="2721"/>
        <end position="2747"/>
    </location>
</feature>
<feature type="compositionally biased region" description="Basic and acidic residues" evidence="2">
    <location>
        <begin position="2694"/>
        <end position="2708"/>
    </location>
</feature>
<dbReference type="OrthoDB" id="10072101at2759"/>
<feature type="coiled-coil region" evidence="1">
    <location>
        <begin position="327"/>
        <end position="365"/>
    </location>
</feature>
<evidence type="ECO:0000256" key="1">
    <source>
        <dbReference type="SAM" id="Coils"/>
    </source>
</evidence>
<keyword evidence="3" id="KW-1185">Reference proteome</keyword>
<feature type="compositionally biased region" description="Basic and acidic residues" evidence="2">
    <location>
        <begin position="2545"/>
        <end position="2565"/>
    </location>
</feature>
<feature type="region of interest" description="Disordered" evidence="2">
    <location>
        <begin position="2628"/>
        <end position="2654"/>
    </location>
</feature>
<feature type="compositionally biased region" description="Basic and acidic residues" evidence="2">
    <location>
        <begin position="2628"/>
        <end position="2638"/>
    </location>
</feature>
<reference evidence="4" key="1">
    <citation type="submission" date="2025-08" db="UniProtKB">
        <authorList>
            <consortium name="RefSeq"/>
        </authorList>
    </citation>
    <scope>IDENTIFICATION</scope>
    <source>
        <tissue evidence="4">Tentacle</tissue>
    </source>
</reference>
<dbReference type="InParanoid" id="A0A6P8J2A3"/>
<feature type="coiled-coil region" evidence="1">
    <location>
        <begin position="2413"/>
        <end position="2450"/>
    </location>
</feature>
<feature type="coiled-coil region" evidence="1">
    <location>
        <begin position="1694"/>
        <end position="1728"/>
    </location>
</feature>
<dbReference type="GeneID" id="116307549"/>
<evidence type="ECO:0000313" key="4">
    <source>
        <dbReference type="RefSeq" id="XP_031573689.1"/>
    </source>
</evidence>
<dbReference type="RefSeq" id="XP_031573689.1">
    <property type="nucleotide sequence ID" value="XM_031717829.1"/>
</dbReference>
<feature type="region of interest" description="Disordered" evidence="2">
    <location>
        <begin position="758"/>
        <end position="782"/>
    </location>
</feature>
<evidence type="ECO:0000313" key="3">
    <source>
        <dbReference type="Proteomes" id="UP000515163"/>
    </source>
</evidence>
<feature type="compositionally biased region" description="Acidic residues" evidence="2">
    <location>
        <begin position="1175"/>
        <end position="1187"/>
    </location>
</feature>
<dbReference type="InterPro" id="IPR011992">
    <property type="entry name" value="EF-hand-dom_pair"/>
</dbReference>
<feature type="compositionally biased region" description="Acidic residues" evidence="2">
    <location>
        <begin position="887"/>
        <end position="896"/>
    </location>
</feature>
<feature type="coiled-coil region" evidence="1">
    <location>
        <begin position="1316"/>
        <end position="1351"/>
    </location>
</feature>
<feature type="compositionally biased region" description="Low complexity" evidence="2">
    <location>
        <begin position="2750"/>
        <end position="2761"/>
    </location>
</feature>
<organism evidence="3 4">
    <name type="scientific">Actinia tenebrosa</name>
    <name type="common">Australian red waratah sea anemone</name>
    <dbReference type="NCBI Taxonomy" id="6105"/>
    <lineage>
        <taxon>Eukaryota</taxon>
        <taxon>Metazoa</taxon>
        <taxon>Cnidaria</taxon>
        <taxon>Anthozoa</taxon>
        <taxon>Hexacorallia</taxon>
        <taxon>Actiniaria</taxon>
        <taxon>Actiniidae</taxon>
        <taxon>Actinia</taxon>
    </lineage>
</organism>
<dbReference type="Proteomes" id="UP000515163">
    <property type="component" value="Unplaced"/>
</dbReference>
<gene>
    <name evidence="4" type="primary">LOC116307549</name>
</gene>
<feature type="region of interest" description="Disordered" evidence="2">
    <location>
        <begin position="871"/>
        <end position="902"/>
    </location>
</feature>
<feature type="region of interest" description="Disordered" evidence="2">
    <location>
        <begin position="2694"/>
        <end position="2819"/>
    </location>
</feature>
<accession>A0A6P8J2A3</accession>